<comment type="subunit">
    <text evidence="2">Homodimer.</text>
</comment>
<feature type="binding site" evidence="2">
    <location>
        <position position="38"/>
    </location>
    <ligand>
        <name>substrate</name>
    </ligand>
</feature>
<feature type="binding site" evidence="2">
    <location>
        <begin position="22"/>
        <end position="25"/>
    </location>
    <ligand>
        <name>substrate</name>
    </ligand>
</feature>
<comment type="caution">
    <text evidence="3">The sequence shown here is derived from an EMBL/GenBank/DDBJ whole genome shotgun (WGS) entry which is preliminary data.</text>
</comment>
<keyword evidence="2" id="KW-0479">Metal-binding</keyword>
<dbReference type="RefSeq" id="WP_224530290.1">
    <property type="nucleotide sequence ID" value="NZ_JAIUJR010000008.1"/>
</dbReference>
<feature type="binding site" evidence="2">
    <location>
        <position position="34"/>
    </location>
    <ligand>
        <name>substrate</name>
    </ligand>
</feature>
<dbReference type="PANTHER" id="PTHR10291">
    <property type="entry name" value="DEHYDRODOLICHYL DIPHOSPHATE SYNTHASE FAMILY MEMBER"/>
    <property type="match status" value="1"/>
</dbReference>
<keyword evidence="2" id="KW-0460">Magnesium</keyword>
<sequence length="247" mass="28350">MSLIEKINRDNLPNHVAIIMDGNGRWAKQKGLLRVIGHENGTKAVRETVEASAELGIKNLTLYAFSTENWNRPKLEVQTLMKLLVKSLKKEIKTLQDNNIKLSAIGCLQDLPKNAYAELQDVIEKTKNNTNMTLTLALSYGSREEIVNVIKELSVKVKNNIISSESIDESIINKHLYTQNLPDVDLLIRTSGEQRISNFLLWQIAYAELYFTDILWPDFKKENLYEALINYQNRERRFGKTSEQLTP</sequence>
<dbReference type="NCBIfam" id="NF011405">
    <property type="entry name" value="PRK14830.1"/>
    <property type="match status" value="1"/>
</dbReference>
<keyword evidence="1 2" id="KW-0808">Transferase</keyword>
<feature type="active site" description="Proton acceptor" evidence="2">
    <location>
        <position position="69"/>
    </location>
</feature>
<feature type="binding site" evidence="2">
    <location>
        <begin position="66"/>
        <end position="68"/>
    </location>
    <ligand>
        <name>substrate</name>
    </ligand>
</feature>
<dbReference type="SUPFAM" id="SSF64005">
    <property type="entry name" value="Undecaprenyl diphosphate synthase"/>
    <property type="match status" value="1"/>
</dbReference>
<dbReference type="PROSITE" id="PS01066">
    <property type="entry name" value="UPP_SYNTHASE"/>
    <property type="match status" value="1"/>
</dbReference>
<feature type="binding site" evidence="2">
    <location>
        <position position="21"/>
    </location>
    <ligand>
        <name>Mg(2+)</name>
        <dbReference type="ChEBI" id="CHEBI:18420"/>
    </ligand>
</feature>
<keyword evidence="4" id="KW-1185">Reference proteome</keyword>
<dbReference type="EMBL" id="JAIUJR010000008">
    <property type="protein sequence ID" value="MCA0133419.1"/>
    <property type="molecule type" value="Genomic_DNA"/>
</dbReference>
<evidence type="ECO:0000313" key="4">
    <source>
        <dbReference type="Proteomes" id="UP001198901"/>
    </source>
</evidence>
<feature type="binding site" evidence="2">
    <location>
        <position position="72"/>
    </location>
    <ligand>
        <name>substrate</name>
    </ligand>
</feature>
<organism evidence="3 4">
    <name type="scientific">Winogradskyella alexanderae</name>
    <dbReference type="NCBI Taxonomy" id="2877123"/>
    <lineage>
        <taxon>Bacteria</taxon>
        <taxon>Pseudomonadati</taxon>
        <taxon>Bacteroidota</taxon>
        <taxon>Flavobacteriia</taxon>
        <taxon>Flavobacteriales</taxon>
        <taxon>Flavobacteriaceae</taxon>
        <taxon>Winogradskyella</taxon>
    </lineage>
</organism>
<gene>
    <name evidence="3" type="ORF">LBU54_12555</name>
</gene>
<evidence type="ECO:0000256" key="1">
    <source>
        <dbReference type="ARBA" id="ARBA00022679"/>
    </source>
</evidence>
<feature type="binding site" evidence="2">
    <location>
        <begin position="195"/>
        <end position="197"/>
    </location>
    <ligand>
        <name>substrate</name>
    </ligand>
</feature>
<evidence type="ECO:0000313" key="3">
    <source>
        <dbReference type="EMBL" id="MCA0133419.1"/>
    </source>
</evidence>
<comment type="cofactor">
    <cofactor evidence="2">
        <name>Mg(2+)</name>
        <dbReference type="ChEBI" id="CHEBI:18420"/>
    </cofactor>
    <text evidence="2">Binds 2 magnesium ions per subunit.</text>
</comment>
<evidence type="ECO:0000256" key="2">
    <source>
        <dbReference type="HAMAP-Rule" id="MF_01139"/>
    </source>
</evidence>
<dbReference type="Gene3D" id="3.40.1180.10">
    <property type="entry name" value="Decaprenyl diphosphate synthase-like"/>
    <property type="match status" value="1"/>
</dbReference>
<name>A0ABS7XVJ0_9FLAO</name>
<dbReference type="HAMAP" id="MF_01139">
    <property type="entry name" value="ISPT"/>
    <property type="match status" value="1"/>
</dbReference>
<dbReference type="Pfam" id="PF01255">
    <property type="entry name" value="Prenyltransf"/>
    <property type="match status" value="1"/>
</dbReference>
<dbReference type="CDD" id="cd00475">
    <property type="entry name" value="Cis_IPPS"/>
    <property type="match status" value="1"/>
</dbReference>
<feature type="binding site" evidence="2">
    <location>
        <position position="70"/>
    </location>
    <ligand>
        <name>substrate</name>
    </ligand>
</feature>
<dbReference type="InterPro" id="IPR001441">
    <property type="entry name" value="UPP_synth-like"/>
</dbReference>
<dbReference type="InterPro" id="IPR018520">
    <property type="entry name" value="UPP_synth-like_CS"/>
</dbReference>
<dbReference type="PANTHER" id="PTHR10291:SF0">
    <property type="entry name" value="DEHYDRODOLICHYL DIPHOSPHATE SYNTHASE 2"/>
    <property type="match status" value="1"/>
</dbReference>
<dbReference type="GO" id="GO:0016740">
    <property type="term" value="F:transferase activity"/>
    <property type="evidence" value="ECO:0007669"/>
    <property type="project" value="UniProtKB-KW"/>
</dbReference>
<dbReference type="InterPro" id="IPR036424">
    <property type="entry name" value="UPP_synth-like_sf"/>
</dbReference>
<feature type="binding site" evidence="2">
    <location>
        <position position="189"/>
    </location>
    <ligand>
        <name>substrate</name>
    </ligand>
</feature>
<accession>A0ABS7XVJ0</accession>
<feature type="binding site" evidence="2">
    <location>
        <position position="26"/>
    </location>
    <ligand>
        <name>substrate</name>
    </ligand>
</feature>
<dbReference type="Proteomes" id="UP001198901">
    <property type="component" value="Unassembled WGS sequence"/>
</dbReference>
<reference evidence="4" key="1">
    <citation type="submission" date="2023-07" db="EMBL/GenBank/DDBJ databases">
        <authorList>
            <person name="Yue Y."/>
        </authorList>
    </citation>
    <scope>NUCLEOTIDE SEQUENCE [LARGE SCALE GENOMIC DNA]</scope>
    <source>
        <strain evidence="4">D23</strain>
    </source>
</reference>
<feature type="binding site" evidence="2">
    <location>
        <position position="208"/>
    </location>
    <ligand>
        <name>Mg(2+)</name>
        <dbReference type="ChEBI" id="CHEBI:18420"/>
    </ligand>
</feature>
<comment type="similarity">
    <text evidence="2">Belongs to the UPP synthase family.</text>
</comment>
<dbReference type="NCBIfam" id="TIGR00055">
    <property type="entry name" value="uppS"/>
    <property type="match status" value="1"/>
</dbReference>
<protein>
    <recommendedName>
        <fullName evidence="2">Isoprenyl transferase</fullName>
        <ecNumber evidence="2">2.5.1.-</ecNumber>
    </recommendedName>
</protein>
<dbReference type="EC" id="2.5.1.-" evidence="2"/>
<feature type="active site" evidence="2">
    <location>
        <position position="21"/>
    </location>
</feature>
<comment type="function">
    <text evidence="2">Catalyzes the condensation of isopentenyl diphosphate (IPP) with allylic pyrophosphates generating different type of terpenoids.</text>
</comment>
<proteinExistence type="inferred from homology"/>